<gene>
    <name evidence="3" type="ordered locus">WS1747</name>
</gene>
<feature type="signal peptide" evidence="1">
    <location>
        <begin position="1"/>
        <end position="21"/>
    </location>
</feature>
<dbReference type="RefSeq" id="WP_011139552.1">
    <property type="nucleotide sequence ID" value="NC_005090.1"/>
</dbReference>
<dbReference type="EMBL" id="BX571661">
    <property type="protein sequence ID" value="CAE10769.1"/>
    <property type="molecule type" value="Genomic_DNA"/>
</dbReference>
<dbReference type="InterPro" id="IPR041556">
    <property type="entry name" value="DsbG_N"/>
</dbReference>
<dbReference type="GO" id="GO:0016853">
    <property type="term" value="F:isomerase activity"/>
    <property type="evidence" value="ECO:0007669"/>
    <property type="project" value="UniProtKB-KW"/>
</dbReference>
<keyword evidence="1" id="KW-0732">Signal</keyword>
<dbReference type="Pfam" id="PF18257">
    <property type="entry name" value="DsbG_N"/>
    <property type="match status" value="1"/>
</dbReference>
<dbReference type="STRING" id="273121.WS1747"/>
<feature type="chain" id="PRO_5004288432" evidence="1">
    <location>
        <begin position="22"/>
        <end position="250"/>
    </location>
</feature>
<protein>
    <submittedName>
        <fullName evidence="3">PROTEIN DISULPHIDE ISOMERASE</fullName>
    </submittedName>
</protein>
<dbReference type="Gene3D" id="3.10.450.520">
    <property type="match status" value="1"/>
</dbReference>
<dbReference type="KEGG" id="wsu:WS1747"/>
<dbReference type="Gene3D" id="3.40.30.10">
    <property type="entry name" value="Glutaredoxin"/>
    <property type="match status" value="1"/>
</dbReference>
<evidence type="ECO:0000256" key="1">
    <source>
        <dbReference type="SAM" id="SignalP"/>
    </source>
</evidence>
<evidence type="ECO:0000259" key="2">
    <source>
        <dbReference type="Pfam" id="PF18257"/>
    </source>
</evidence>
<dbReference type="AlphaFoldDB" id="Q7M8B9"/>
<keyword evidence="4" id="KW-1185">Reference proteome</keyword>
<evidence type="ECO:0000313" key="3">
    <source>
        <dbReference type="EMBL" id="CAE10769.1"/>
    </source>
</evidence>
<evidence type="ECO:0000313" key="4">
    <source>
        <dbReference type="Proteomes" id="UP000000422"/>
    </source>
</evidence>
<organism evidence="4">
    <name type="scientific">Wolinella succinogenes (strain ATCC 29543 / DSM 1740 / CCUG 13145 / JCM 31913 / LMG 7466 / NCTC 11488 / FDC 602W)</name>
    <name type="common">Vibrio succinogenes</name>
    <dbReference type="NCBI Taxonomy" id="273121"/>
    <lineage>
        <taxon>Bacteria</taxon>
        <taxon>Pseudomonadati</taxon>
        <taxon>Campylobacterota</taxon>
        <taxon>Epsilonproteobacteria</taxon>
        <taxon>Campylobacterales</taxon>
        <taxon>Helicobacteraceae</taxon>
        <taxon>Wolinella</taxon>
    </lineage>
</organism>
<sequence>MTKTLLKVALASSLVASLALAKSFEENLEALVQTKTGMPIKVVKSYELEGFKEMKFVSVESATSGQRFPLFASLDGNNIIGFSNLFFTQNAKNDEIVQNAIKEIQNFNETAKGKKLNEIFKSIPENRYVNLKSTGNNVKKTLVVVTDPECPYCRNEMKTIEEKLKDHHIKIILAPVGARTAFVKSQIAMDKIKEAKSDKEKISILREVYADSYKIPENLRNQPTKLIDENAEKIYSSGLIRGVPFVFEME</sequence>
<dbReference type="SUPFAM" id="SSF52833">
    <property type="entry name" value="Thioredoxin-like"/>
    <property type="match status" value="1"/>
</dbReference>
<dbReference type="Proteomes" id="UP000000422">
    <property type="component" value="Chromosome"/>
</dbReference>
<dbReference type="InterPro" id="IPR036249">
    <property type="entry name" value="Thioredoxin-like_sf"/>
</dbReference>
<reference evidence="3 4" key="1">
    <citation type="journal article" date="2003" name="Proc. Natl. Acad. Sci. U.S.A.">
        <title>Complete genome sequence and analysis of Wolinella succinogenes.</title>
        <authorList>
            <person name="Baar C."/>
            <person name="Eppinger M."/>
            <person name="Raddatz G."/>
            <person name="Simon JM."/>
            <person name="Lanz C."/>
            <person name="Klimmek O."/>
            <person name="Nandakumar R."/>
            <person name="Gross R."/>
            <person name="Rosinus A."/>
            <person name="Keller H."/>
            <person name="Jagtap P."/>
            <person name="Linke B."/>
            <person name="Meyer F."/>
            <person name="Lederer H."/>
            <person name="Schuster S.C."/>
        </authorList>
    </citation>
    <scope>NUCLEOTIDE SEQUENCE [LARGE SCALE GENOMIC DNA]</scope>
    <source>
        <strain evidence="4">ATCC 29543 / DSM 1740 / CCUG 13145 / JCM 31913 / LMG 7466 / NCTC 11488 / FDC 602W</strain>
    </source>
</reference>
<proteinExistence type="predicted"/>
<accession>Q7M8B9</accession>
<name>Q7M8B9_WOLSU</name>
<dbReference type="eggNOG" id="COG1651">
    <property type="taxonomic scope" value="Bacteria"/>
</dbReference>
<dbReference type="HOGENOM" id="CLU_098241_0_0_7"/>
<keyword evidence="3" id="KW-0413">Isomerase</keyword>
<feature type="domain" description="Disulfide isomerase DsbG N-terminal" evidence="2">
    <location>
        <begin position="28"/>
        <end position="114"/>
    </location>
</feature>